<name>A0AAE0EWF9_9CHLO</name>
<evidence type="ECO:0000313" key="3">
    <source>
        <dbReference type="Proteomes" id="UP001190700"/>
    </source>
</evidence>
<feature type="region of interest" description="Disordered" evidence="1">
    <location>
        <begin position="151"/>
        <end position="216"/>
    </location>
</feature>
<proteinExistence type="predicted"/>
<reference evidence="2 3" key="1">
    <citation type="journal article" date="2015" name="Genome Biol. Evol.">
        <title>Comparative Genomics of a Bacterivorous Green Alga Reveals Evolutionary Causalities and Consequences of Phago-Mixotrophic Mode of Nutrition.</title>
        <authorList>
            <person name="Burns J.A."/>
            <person name="Paasch A."/>
            <person name="Narechania A."/>
            <person name="Kim E."/>
        </authorList>
    </citation>
    <scope>NUCLEOTIDE SEQUENCE [LARGE SCALE GENOMIC DNA]</scope>
    <source>
        <strain evidence="2 3">PLY_AMNH</strain>
    </source>
</reference>
<dbReference type="AlphaFoldDB" id="A0AAE0EWF9"/>
<sequence>MSSPLFYAPDELLSQNVATIVNVVGYAVDFFYGDNPIFFLATDNLNDLHLLSDEHIYLAVDETTTIDPTYVIAGDRNAHNSPPEKCGNGHERLIRKITDSVLQQFSPQLQKLQNAMSVLETKFDATAKAAPKGAATGSLKRERDHCNAVTENKQRPLAKQSRVTTLRKSDDPSVSSTTHLARPPIPKSRAAITQGKATDAPAVGTSKRTSDSAALPARAANTRTLNLSDDDFYSYMNS</sequence>
<comment type="caution">
    <text evidence="2">The sequence shown here is derived from an EMBL/GenBank/DDBJ whole genome shotgun (WGS) entry which is preliminary data.</text>
</comment>
<evidence type="ECO:0000313" key="2">
    <source>
        <dbReference type="EMBL" id="KAK3242602.1"/>
    </source>
</evidence>
<evidence type="ECO:0000256" key="1">
    <source>
        <dbReference type="SAM" id="MobiDB-lite"/>
    </source>
</evidence>
<organism evidence="2 3">
    <name type="scientific">Cymbomonas tetramitiformis</name>
    <dbReference type="NCBI Taxonomy" id="36881"/>
    <lineage>
        <taxon>Eukaryota</taxon>
        <taxon>Viridiplantae</taxon>
        <taxon>Chlorophyta</taxon>
        <taxon>Pyramimonadophyceae</taxon>
        <taxon>Pyramimonadales</taxon>
        <taxon>Pyramimonadaceae</taxon>
        <taxon>Cymbomonas</taxon>
    </lineage>
</organism>
<accession>A0AAE0EWF9</accession>
<gene>
    <name evidence="2" type="ORF">CYMTET_47761</name>
</gene>
<keyword evidence="3" id="KW-1185">Reference proteome</keyword>
<feature type="compositionally biased region" description="Polar residues" evidence="1">
    <location>
        <begin position="161"/>
        <end position="179"/>
    </location>
</feature>
<dbReference type="Proteomes" id="UP001190700">
    <property type="component" value="Unassembled WGS sequence"/>
</dbReference>
<protein>
    <submittedName>
        <fullName evidence="2">Uncharacterized protein</fullName>
    </submittedName>
</protein>
<dbReference type="EMBL" id="LGRX02033150">
    <property type="protein sequence ID" value="KAK3242602.1"/>
    <property type="molecule type" value="Genomic_DNA"/>
</dbReference>